<evidence type="ECO:0000259" key="1">
    <source>
        <dbReference type="SMART" id="SM01264"/>
    </source>
</evidence>
<dbReference type="RefSeq" id="WP_156342405.1">
    <property type="nucleotide sequence ID" value="NZ_CACRSY010000012.1"/>
</dbReference>
<dbReference type="GO" id="GO:0016485">
    <property type="term" value="P:protein processing"/>
    <property type="evidence" value="ECO:0007669"/>
    <property type="project" value="TreeGrafter"/>
</dbReference>
<sequence length="972" mass="111152">MNMDRIPAYELILKEEISDIHSEGYLLKHKKSGARVMVLKNEDENKVFNIAFRTPPADSTGVAHILEHSVLCGSKNFPLKDPFVELVKGSLNTFLNAMTYPDKTMYPVASCNEQDFKNLMHVYLDAVFFPNIYEKEEIFRQEGWHYELENADAPLTLNGVVYNEMKGAFSSPEDVLEREIFNSLFPDTPYGVESGGDPQCIPDLKYSEFLSFHSRYYHPANSYIYLYGNMDMEERLNWMDEEYLSKYDEIPVASQIGYQEAFSEIRNVEMEYSVTESEPEENNSYLSYNIVVGDSLDVERSVAFEILDYTLLSAPGAPLKKILLEEGIGKDIMGSYEDGIYQPFFSVIAKNANPADKDRFLSLIRSTLEDIVKNGVDKKAIEAGINYIEFRFREADYSSFPKGLMYSIDVFDTWLYDDAKPFERLKCLDIFEALKKKADTGYFEELIEKYLLSNTHASVVVVNPKRGLAAEKETALAEKLAKYKASLSQEELEKLVADTKHLKEYQDAEETEEALKTIPLLKREDISRESAKIYNTEKHVDDTLVLHHEIDTNGIGYLELLFDMKYVPEELVPYMGILKSVLGYVDTEHYDYGALFNEINARSGGILFGISVFTDSKDNQKFTPMAGIKAKALYKDIPFVFEMIKEILKTSKLEDEKRLYEIIAKMKSRLQMSLVSSGHTTAAMRALSYFSAGSCFQEKISGVDFYQLINDIEENFEQRKADVIAKLKELMGCVFRAENLMVSYTSEEKGYEGLEKEIKEFKEILYTGEKKETASYSSCVVKNEGFKTAGQVQHVAAAGNFKEAGFEYTGALRILKVMLSYEYLWMNIRVKGGAYGCMSSFRRNGDGFLVSYRDPNLEKTLEVFRKTGDFIRSFDADEREMTKYIIGTISELDVPMTPSTKGNMSLNAWFSKVTEEDMQRERQEILDAQPKDIRKLAGIVDAMMEQNRICVVGSEEKIEQEKKVFEVTKHLL</sequence>
<dbReference type="Pfam" id="PF05193">
    <property type="entry name" value="Peptidase_M16_C"/>
    <property type="match status" value="1"/>
</dbReference>
<protein>
    <submittedName>
        <fullName evidence="2">Peptidase M16C associated</fullName>
    </submittedName>
</protein>
<dbReference type="Gene3D" id="3.30.830.10">
    <property type="entry name" value="Metalloenzyme, LuxS/M16 peptidase-like"/>
    <property type="match status" value="4"/>
</dbReference>
<dbReference type="InterPro" id="IPR011765">
    <property type="entry name" value="Pept_M16_N"/>
</dbReference>
<dbReference type="PANTHER" id="PTHR43016:SF13">
    <property type="entry name" value="PRESEQUENCE PROTEASE, MITOCHONDRIAL"/>
    <property type="match status" value="1"/>
</dbReference>
<dbReference type="InterPro" id="IPR055130">
    <property type="entry name" value="PreP_C"/>
</dbReference>
<dbReference type="Pfam" id="PF08367">
    <property type="entry name" value="M16C_assoc"/>
    <property type="match status" value="1"/>
</dbReference>
<dbReference type="InterPro" id="IPR007863">
    <property type="entry name" value="Peptidase_M16_C"/>
</dbReference>
<organism evidence="2">
    <name type="scientific">Blautia hansenii</name>
    <name type="common">Ruminococcus hansenii</name>
    <dbReference type="NCBI Taxonomy" id="1322"/>
    <lineage>
        <taxon>Bacteria</taxon>
        <taxon>Bacillati</taxon>
        <taxon>Bacillota</taxon>
        <taxon>Clostridia</taxon>
        <taxon>Lachnospirales</taxon>
        <taxon>Lachnospiraceae</taxon>
        <taxon>Blautia</taxon>
    </lineage>
</organism>
<dbReference type="InterPro" id="IPR011249">
    <property type="entry name" value="Metalloenz_LuxS/M16"/>
</dbReference>
<evidence type="ECO:0000313" key="2">
    <source>
        <dbReference type="EMBL" id="VYT09414.1"/>
    </source>
</evidence>
<accession>A0A6N2TU07</accession>
<dbReference type="SUPFAM" id="SSF63411">
    <property type="entry name" value="LuxS/MPP-like metallohydrolase"/>
    <property type="match status" value="4"/>
</dbReference>
<feature type="domain" description="Peptidase M16C associated" evidence="1">
    <location>
        <begin position="462"/>
        <end position="712"/>
    </location>
</feature>
<gene>
    <name evidence="2" type="ORF">BHLFYP23_00125</name>
</gene>
<dbReference type="GO" id="GO:0004222">
    <property type="term" value="F:metalloendopeptidase activity"/>
    <property type="evidence" value="ECO:0007669"/>
    <property type="project" value="TreeGrafter"/>
</dbReference>
<dbReference type="FunFam" id="3.30.830.10:FF:000034">
    <property type="entry name" value="presequence protease 1, chloroplastic/mitochondrial"/>
    <property type="match status" value="1"/>
</dbReference>
<name>A0A6N2TU07_BLAHA</name>
<dbReference type="EMBL" id="CACRSY010000012">
    <property type="protein sequence ID" value="VYT09414.1"/>
    <property type="molecule type" value="Genomic_DNA"/>
</dbReference>
<dbReference type="Pfam" id="PF00675">
    <property type="entry name" value="Peptidase_M16"/>
    <property type="match status" value="1"/>
</dbReference>
<dbReference type="Pfam" id="PF22516">
    <property type="entry name" value="PreP_C"/>
    <property type="match status" value="1"/>
</dbReference>
<reference evidence="2" key="1">
    <citation type="submission" date="2019-11" db="EMBL/GenBank/DDBJ databases">
        <authorList>
            <person name="Feng L."/>
        </authorList>
    </citation>
    <scope>NUCLEOTIDE SEQUENCE</scope>
    <source>
        <strain evidence="2">BhanseniiLFYP23</strain>
    </source>
</reference>
<dbReference type="InterPro" id="IPR013578">
    <property type="entry name" value="Peptidase_M16C_assoc"/>
</dbReference>
<dbReference type="AlphaFoldDB" id="A0A6N2TU07"/>
<dbReference type="PANTHER" id="PTHR43016">
    <property type="entry name" value="PRESEQUENCE PROTEASE"/>
    <property type="match status" value="1"/>
</dbReference>
<dbReference type="GO" id="GO:0046872">
    <property type="term" value="F:metal ion binding"/>
    <property type="evidence" value="ECO:0007669"/>
    <property type="project" value="InterPro"/>
</dbReference>
<proteinExistence type="predicted"/>
<dbReference type="SMART" id="SM01264">
    <property type="entry name" value="M16C_associated"/>
    <property type="match status" value="1"/>
</dbReference>